<dbReference type="AlphaFoldDB" id="A0A0N5CY37"/>
<comment type="subcellular location">
    <subcellularLocation>
        <location evidence="5">Cell junction</location>
    </subcellularLocation>
    <subcellularLocation>
        <location evidence="4">Cytoplasm</location>
        <location evidence="4">Myofibril</location>
        <location evidence="4">Sarcomere</location>
        <location evidence="4">Z line</location>
    </subcellularLocation>
    <subcellularLocation>
        <location evidence="3">Nucleus</location>
    </subcellularLocation>
</comment>
<dbReference type="PIRSF" id="PIRSF000904">
    <property type="entry name" value="FBPtase_SBPase"/>
    <property type="match status" value="1"/>
</dbReference>
<evidence type="ECO:0000256" key="2">
    <source>
        <dbReference type="ARBA" id="ARBA00001946"/>
    </source>
</evidence>
<keyword evidence="9" id="KW-0963">Cytoplasm</keyword>
<evidence type="ECO:0000256" key="19">
    <source>
        <dbReference type="ARBA" id="ARBA00037516"/>
    </source>
</evidence>
<dbReference type="GO" id="GO:0046872">
    <property type="term" value="F:metal ion binding"/>
    <property type="evidence" value="ECO:0007669"/>
    <property type="project" value="UniProtKB-KW"/>
</dbReference>
<comment type="subunit">
    <text evidence="20">Homotetramer. Interacts with ALDOA; the interaction blocks inhibition by physiological concentrations of AMP and reduces inhibition by Ca(2+). Interacts with alpha-actinin and F-actin.</text>
</comment>
<dbReference type="SUPFAM" id="SSF56655">
    <property type="entry name" value="Carbohydrate phosphatase"/>
    <property type="match status" value="1"/>
</dbReference>
<dbReference type="PRINTS" id="PR00115">
    <property type="entry name" value="F16BPHPHTASE"/>
</dbReference>
<evidence type="ECO:0000256" key="12">
    <source>
        <dbReference type="ARBA" id="ARBA00022801"/>
    </source>
</evidence>
<evidence type="ECO:0000256" key="24">
    <source>
        <dbReference type="RuleBase" id="RU000508"/>
    </source>
</evidence>
<keyword evidence="16" id="KW-0539">Nucleus</keyword>
<dbReference type="InterPro" id="IPR020548">
    <property type="entry name" value="Fructose_bisphosphatase_AS"/>
</dbReference>
<dbReference type="GO" id="GO:0006094">
    <property type="term" value="P:gluconeogenesis"/>
    <property type="evidence" value="ECO:0007669"/>
    <property type="project" value="UniProtKB-UniPathway"/>
</dbReference>
<feature type="domain" description="Fructose-1-6-bisphosphatase class 1 C-terminal" evidence="26">
    <location>
        <begin position="193"/>
        <end position="321"/>
    </location>
</feature>
<evidence type="ECO:0000256" key="9">
    <source>
        <dbReference type="ARBA" id="ARBA00022490"/>
    </source>
</evidence>
<dbReference type="PANTHER" id="PTHR11556">
    <property type="entry name" value="FRUCTOSE-1,6-BISPHOSPHATASE-RELATED"/>
    <property type="match status" value="1"/>
</dbReference>
<comment type="pathway">
    <text evidence="6">Carbohydrate biosynthesis; gluconeogenesis.</text>
</comment>
<dbReference type="OrthoDB" id="10256725at2759"/>
<keyword evidence="28" id="KW-1185">Reference proteome</keyword>
<gene>
    <name evidence="27" type="ORF">TCLT_LOCUS5332</name>
</gene>
<evidence type="ECO:0000256" key="5">
    <source>
        <dbReference type="ARBA" id="ARBA00004282"/>
    </source>
</evidence>
<keyword evidence="15" id="KW-0965">Cell junction</keyword>
<comment type="function">
    <text evidence="19">Catalyzes the hydrolysis of fructose 1,6-bisphosphate to fructose 6-phosphate in the presence of divalent cations and probably participates in glycogen synthesis from carbohydrate precursors, such as lactate.</text>
</comment>
<dbReference type="STRING" id="103827.A0A0N5CY37"/>
<dbReference type="OMA" id="NSRFWEP"/>
<evidence type="ECO:0000256" key="20">
    <source>
        <dbReference type="ARBA" id="ARBA00038670"/>
    </source>
</evidence>
<comment type="catalytic activity">
    <reaction evidence="1">
        <text>beta-D-fructose 1,6-bisphosphate + H2O = beta-D-fructose 6-phosphate + phosphate</text>
        <dbReference type="Rhea" id="RHEA:11064"/>
        <dbReference type="ChEBI" id="CHEBI:15377"/>
        <dbReference type="ChEBI" id="CHEBI:32966"/>
        <dbReference type="ChEBI" id="CHEBI:43474"/>
        <dbReference type="ChEBI" id="CHEBI:57634"/>
        <dbReference type="EC" id="3.1.3.11"/>
    </reaction>
</comment>
<proteinExistence type="inferred from homology"/>
<evidence type="ECO:0000256" key="16">
    <source>
        <dbReference type="ARBA" id="ARBA00023242"/>
    </source>
</evidence>
<evidence type="ECO:0000256" key="4">
    <source>
        <dbReference type="ARBA" id="ARBA00004216"/>
    </source>
</evidence>
<keyword evidence="10" id="KW-0597">Phosphoprotein</keyword>
<dbReference type="Gene3D" id="3.40.190.80">
    <property type="match status" value="1"/>
</dbReference>
<evidence type="ECO:0000313" key="27">
    <source>
        <dbReference type="EMBL" id="VDN02560.1"/>
    </source>
</evidence>
<dbReference type="GO" id="GO:0030388">
    <property type="term" value="P:fructose 1,6-bisphosphate metabolic process"/>
    <property type="evidence" value="ECO:0007669"/>
    <property type="project" value="TreeGrafter"/>
</dbReference>
<evidence type="ECO:0000256" key="3">
    <source>
        <dbReference type="ARBA" id="ARBA00004123"/>
    </source>
</evidence>
<keyword evidence="14" id="KW-0460">Magnesium</keyword>
<dbReference type="PANTHER" id="PTHR11556:SF1">
    <property type="entry name" value="FRUCTOSE-BISPHOSPHATASE"/>
    <property type="match status" value="1"/>
</dbReference>
<evidence type="ECO:0000256" key="13">
    <source>
        <dbReference type="ARBA" id="ARBA00022837"/>
    </source>
</evidence>
<evidence type="ECO:0000313" key="28">
    <source>
        <dbReference type="Proteomes" id="UP000276776"/>
    </source>
</evidence>
<dbReference type="EMBL" id="UYYF01004333">
    <property type="protein sequence ID" value="VDN02560.1"/>
    <property type="molecule type" value="Genomic_DNA"/>
</dbReference>
<dbReference type="NCBIfam" id="NF006778">
    <property type="entry name" value="PRK09293.1-1"/>
    <property type="match status" value="1"/>
</dbReference>
<dbReference type="GO" id="GO:0006000">
    <property type="term" value="P:fructose metabolic process"/>
    <property type="evidence" value="ECO:0007669"/>
    <property type="project" value="TreeGrafter"/>
</dbReference>
<dbReference type="GO" id="GO:0005986">
    <property type="term" value="P:sucrose biosynthetic process"/>
    <property type="evidence" value="ECO:0007669"/>
    <property type="project" value="TreeGrafter"/>
</dbReference>
<keyword evidence="13" id="KW-0106">Calcium</keyword>
<dbReference type="GO" id="GO:0042132">
    <property type="term" value="F:fructose 1,6-bisphosphate 1-phosphatase activity"/>
    <property type="evidence" value="ECO:0007669"/>
    <property type="project" value="UniProtKB-EC"/>
</dbReference>
<reference evidence="27 28" key="2">
    <citation type="submission" date="2018-11" db="EMBL/GenBank/DDBJ databases">
        <authorList>
            <consortium name="Pathogen Informatics"/>
        </authorList>
    </citation>
    <scope>NUCLEOTIDE SEQUENCE [LARGE SCALE GENOMIC DNA]</scope>
</reference>
<dbReference type="EC" id="3.1.3.11" evidence="8"/>
<dbReference type="GO" id="GO:0005829">
    <property type="term" value="C:cytosol"/>
    <property type="evidence" value="ECO:0007669"/>
    <property type="project" value="TreeGrafter"/>
</dbReference>
<dbReference type="GO" id="GO:0005634">
    <property type="term" value="C:nucleus"/>
    <property type="evidence" value="ECO:0007669"/>
    <property type="project" value="UniProtKB-SubCell"/>
</dbReference>
<evidence type="ECO:0000313" key="29">
    <source>
        <dbReference type="WBParaSite" id="TCLT_0000534301-mRNA-1"/>
    </source>
</evidence>
<comment type="similarity">
    <text evidence="7 24">Belongs to the FBPase class 1 family.</text>
</comment>
<dbReference type="GO" id="GO:0070161">
    <property type="term" value="C:anchoring junction"/>
    <property type="evidence" value="ECO:0007669"/>
    <property type="project" value="UniProtKB-SubCell"/>
</dbReference>
<dbReference type="CDD" id="cd00354">
    <property type="entry name" value="FBPase"/>
    <property type="match status" value="1"/>
</dbReference>
<dbReference type="HAMAP" id="MF_01855">
    <property type="entry name" value="FBPase_class1"/>
    <property type="match status" value="1"/>
</dbReference>
<reference evidence="29" key="1">
    <citation type="submission" date="2017-02" db="UniProtKB">
        <authorList>
            <consortium name="WormBaseParasite"/>
        </authorList>
    </citation>
    <scope>IDENTIFICATION</scope>
</reference>
<evidence type="ECO:0000256" key="18">
    <source>
        <dbReference type="ARBA" id="ARBA00032973"/>
    </source>
</evidence>
<dbReference type="InterPro" id="IPR000146">
    <property type="entry name" value="FBPase_class-1"/>
</dbReference>
<evidence type="ECO:0000256" key="6">
    <source>
        <dbReference type="ARBA" id="ARBA00004742"/>
    </source>
</evidence>
<keyword evidence="11" id="KW-0479">Metal-binding</keyword>
<sequence length="327" mass="36008">MTLQRFVLRDQRRHPTASGDFTNLLTSLLTAIKAISSAVRKAGIAKITGLAGEQNIQGEDVKKLDVISNEFMINMLQSSYATCALISEENEQVIEVAPSKQGKYIVTFDPLDGSSNIDCLVSIGTIFGIYKKQSDDSISMADLLQSGRQLVAAGYALYGSATMLVMSTGRGVNGFTLDPSVGEFMLTHQNIRIPKKGKIYSINEGNEANWSKGIQEYVRTRKYPEKGREPMVARYVGSMVSDIHRTLLYGGIFMYPGSKDKPKGKLRLLYEVIPMSYIIEQAGGLATNGAEHILDILPTAIHDRSPLFLGSTDDVVELMDFIKQYDS</sequence>
<evidence type="ECO:0000256" key="7">
    <source>
        <dbReference type="ARBA" id="ARBA00010941"/>
    </source>
</evidence>
<dbReference type="Proteomes" id="UP000276776">
    <property type="component" value="Unassembled WGS sequence"/>
</dbReference>
<dbReference type="GO" id="GO:0030018">
    <property type="term" value="C:Z disc"/>
    <property type="evidence" value="ECO:0007669"/>
    <property type="project" value="UniProtKB-SubCell"/>
</dbReference>
<evidence type="ECO:0000259" key="25">
    <source>
        <dbReference type="Pfam" id="PF00316"/>
    </source>
</evidence>
<evidence type="ECO:0000256" key="11">
    <source>
        <dbReference type="ARBA" id="ARBA00022723"/>
    </source>
</evidence>
<evidence type="ECO:0000256" key="23">
    <source>
        <dbReference type="ARBA" id="ARBA00043165"/>
    </source>
</evidence>
<dbReference type="Gene3D" id="3.30.540.10">
    <property type="entry name" value="Fructose-1,6-Bisphosphatase, subunit A, domain 1"/>
    <property type="match status" value="1"/>
</dbReference>
<evidence type="ECO:0000256" key="21">
    <source>
        <dbReference type="ARBA" id="ARBA00040321"/>
    </source>
</evidence>
<name>A0A0N5CY37_THECL</name>
<dbReference type="PIRSF" id="PIRSF500210">
    <property type="entry name" value="FBPtase"/>
    <property type="match status" value="1"/>
</dbReference>
<feature type="domain" description="Fructose-1-6-bisphosphatase class I N-terminal" evidence="25">
    <location>
        <begin position="1"/>
        <end position="188"/>
    </location>
</feature>
<dbReference type="InterPro" id="IPR033391">
    <property type="entry name" value="FBPase_N"/>
</dbReference>
<dbReference type="FunFam" id="3.40.190.80:FF:000001">
    <property type="entry name" value="Fructose-1,6-bisphosphatase class 1"/>
    <property type="match status" value="1"/>
</dbReference>
<accession>A0A0N5CY37</accession>
<protein>
    <recommendedName>
        <fullName evidence="21">Fructose-1,6-bisphosphatase isozyme 2</fullName>
        <ecNumber evidence="8">3.1.3.11</ecNumber>
    </recommendedName>
    <alternativeName>
        <fullName evidence="18">D-fructose-1,6-bisphosphate 1-phosphohydrolase</fullName>
    </alternativeName>
    <alternativeName>
        <fullName evidence="22">D-fructose-1,6-bisphosphate 1-phosphohydrolase 2</fullName>
    </alternativeName>
    <alternativeName>
        <fullName evidence="23">Muscle FBPase</fullName>
    </alternativeName>
</protein>
<evidence type="ECO:0000256" key="1">
    <source>
        <dbReference type="ARBA" id="ARBA00001273"/>
    </source>
</evidence>
<evidence type="ECO:0000256" key="17">
    <source>
        <dbReference type="ARBA" id="ARBA00023277"/>
    </source>
</evidence>
<evidence type="ECO:0000256" key="22">
    <source>
        <dbReference type="ARBA" id="ARBA00042757"/>
    </source>
</evidence>
<dbReference type="WBParaSite" id="TCLT_0000534301-mRNA-1">
    <property type="protein sequence ID" value="TCLT_0000534301-mRNA-1"/>
    <property type="gene ID" value="TCLT_0000534301"/>
</dbReference>
<evidence type="ECO:0000256" key="10">
    <source>
        <dbReference type="ARBA" id="ARBA00022553"/>
    </source>
</evidence>
<comment type="cofactor">
    <cofactor evidence="2">
        <name>Mg(2+)</name>
        <dbReference type="ChEBI" id="CHEBI:18420"/>
    </cofactor>
</comment>
<dbReference type="GO" id="GO:0006002">
    <property type="term" value="P:fructose 6-phosphate metabolic process"/>
    <property type="evidence" value="ECO:0007669"/>
    <property type="project" value="TreeGrafter"/>
</dbReference>
<organism evidence="29">
    <name type="scientific">Thelazia callipaeda</name>
    <name type="common">Oriental eyeworm</name>
    <name type="synonym">Parasitic nematode</name>
    <dbReference type="NCBI Taxonomy" id="103827"/>
    <lineage>
        <taxon>Eukaryota</taxon>
        <taxon>Metazoa</taxon>
        <taxon>Ecdysozoa</taxon>
        <taxon>Nematoda</taxon>
        <taxon>Chromadorea</taxon>
        <taxon>Rhabditida</taxon>
        <taxon>Spirurina</taxon>
        <taxon>Spiruromorpha</taxon>
        <taxon>Thelazioidea</taxon>
        <taxon>Thelaziidae</taxon>
        <taxon>Thelazia</taxon>
    </lineage>
</organism>
<evidence type="ECO:0000256" key="14">
    <source>
        <dbReference type="ARBA" id="ARBA00022842"/>
    </source>
</evidence>
<evidence type="ECO:0000256" key="8">
    <source>
        <dbReference type="ARBA" id="ARBA00013093"/>
    </source>
</evidence>
<keyword evidence="12 24" id="KW-0378">Hydrolase</keyword>
<evidence type="ECO:0000256" key="15">
    <source>
        <dbReference type="ARBA" id="ARBA00022949"/>
    </source>
</evidence>
<dbReference type="PROSITE" id="PS00124">
    <property type="entry name" value="FBPASE"/>
    <property type="match status" value="1"/>
</dbReference>
<dbReference type="InterPro" id="IPR028343">
    <property type="entry name" value="FBPtase"/>
</dbReference>
<dbReference type="Pfam" id="PF00316">
    <property type="entry name" value="FBPase"/>
    <property type="match status" value="1"/>
</dbReference>
<keyword evidence="17 24" id="KW-0119">Carbohydrate metabolism</keyword>
<dbReference type="NCBIfam" id="NF006779">
    <property type="entry name" value="PRK09293.1-3"/>
    <property type="match status" value="1"/>
</dbReference>
<evidence type="ECO:0000259" key="26">
    <source>
        <dbReference type="Pfam" id="PF18913"/>
    </source>
</evidence>
<dbReference type="FunFam" id="3.30.540.10:FF:000005">
    <property type="entry name" value="Fructose-1,6-bisphosphatase isozyme 2"/>
    <property type="match status" value="1"/>
</dbReference>
<dbReference type="InterPro" id="IPR044015">
    <property type="entry name" value="FBPase_C_dom"/>
</dbReference>
<dbReference type="UniPathway" id="UPA00138"/>
<dbReference type="Pfam" id="PF18913">
    <property type="entry name" value="FBPase_C"/>
    <property type="match status" value="1"/>
</dbReference>